<proteinExistence type="predicted"/>
<protein>
    <submittedName>
        <fullName evidence="1">Uncharacterized protein</fullName>
    </submittedName>
</protein>
<sequence length="382" mass="43297">MRASGWTILSAILILLIGLPLVRKLPDAGTFPSTLSIFFGGVFFLPLCRRLLSRISRIGASEPHHGSSSSVYGLDHGRLNLTLPPPMWMNMGYWHSNHAGYIPKTLPAASIALLEEVFKTAGFPLLQEVAHQRMPTRILIDLGFGCGDQTLYLMDDFPVQHPDKRPQNQRLYVPHFESYIGITVDSKQFQFAEQRIKKFRPSAKVDGKQKVRLLCADAAKPHQWDDGLVKEVCWVAGQADEPCVLALDTLYHFSPSRWPIIDYASNCLHATFMAFDICLASRVSFPNKILLRIITSLMGAPWANFVTAEEYRVKLEKVGYKDITIRDISDYVFEPLACFLEDQDRRLRVIGFDLGAFHVAKWMFKWWGTTRVVRGVIVVAKK</sequence>
<organism evidence="1 2">
    <name type="scientific">Lindgomyces ingoldianus</name>
    <dbReference type="NCBI Taxonomy" id="673940"/>
    <lineage>
        <taxon>Eukaryota</taxon>
        <taxon>Fungi</taxon>
        <taxon>Dikarya</taxon>
        <taxon>Ascomycota</taxon>
        <taxon>Pezizomycotina</taxon>
        <taxon>Dothideomycetes</taxon>
        <taxon>Pleosporomycetidae</taxon>
        <taxon>Pleosporales</taxon>
        <taxon>Lindgomycetaceae</taxon>
        <taxon>Lindgomyces</taxon>
    </lineage>
</organism>
<dbReference type="Proteomes" id="UP000799755">
    <property type="component" value="Unassembled WGS sequence"/>
</dbReference>
<reference evidence="1" key="1">
    <citation type="journal article" date="2020" name="Stud. Mycol.">
        <title>101 Dothideomycetes genomes: a test case for predicting lifestyles and emergence of pathogens.</title>
        <authorList>
            <person name="Haridas S."/>
            <person name="Albert R."/>
            <person name="Binder M."/>
            <person name="Bloem J."/>
            <person name="Labutti K."/>
            <person name="Salamov A."/>
            <person name="Andreopoulos B."/>
            <person name="Baker S."/>
            <person name="Barry K."/>
            <person name="Bills G."/>
            <person name="Bluhm B."/>
            <person name="Cannon C."/>
            <person name="Castanera R."/>
            <person name="Culley D."/>
            <person name="Daum C."/>
            <person name="Ezra D."/>
            <person name="Gonzalez J."/>
            <person name="Henrissat B."/>
            <person name="Kuo A."/>
            <person name="Liang C."/>
            <person name="Lipzen A."/>
            <person name="Lutzoni F."/>
            <person name="Magnuson J."/>
            <person name="Mondo S."/>
            <person name="Nolan M."/>
            <person name="Ohm R."/>
            <person name="Pangilinan J."/>
            <person name="Park H.-J."/>
            <person name="Ramirez L."/>
            <person name="Alfaro M."/>
            <person name="Sun H."/>
            <person name="Tritt A."/>
            <person name="Yoshinaga Y."/>
            <person name="Zwiers L.-H."/>
            <person name="Turgeon B."/>
            <person name="Goodwin S."/>
            <person name="Spatafora J."/>
            <person name="Crous P."/>
            <person name="Grigoriev I."/>
        </authorList>
    </citation>
    <scope>NUCLEOTIDE SEQUENCE</scope>
    <source>
        <strain evidence="1">ATCC 200398</strain>
    </source>
</reference>
<keyword evidence="2" id="KW-1185">Reference proteome</keyword>
<accession>A0ACB6QXS6</accession>
<evidence type="ECO:0000313" key="2">
    <source>
        <dbReference type="Proteomes" id="UP000799755"/>
    </source>
</evidence>
<dbReference type="EMBL" id="MU003504">
    <property type="protein sequence ID" value="KAF2471794.1"/>
    <property type="molecule type" value="Genomic_DNA"/>
</dbReference>
<evidence type="ECO:0000313" key="1">
    <source>
        <dbReference type="EMBL" id="KAF2471794.1"/>
    </source>
</evidence>
<name>A0ACB6QXS6_9PLEO</name>
<gene>
    <name evidence="1" type="ORF">BDR25DRAFT_367653</name>
</gene>
<comment type="caution">
    <text evidence="1">The sequence shown here is derived from an EMBL/GenBank/DDBJ whole genome shotgun (WGS) entry which is preliminary data.</text>
</comment>